<sequence length="491" mass="56836">MLPRIEASQVMRRATQAFDAHNDACPSVSHKRRCANGEMLITRRQGIIPEAVTTTFHTLLTEYIHNYNRTREILPMEFHDVANPPALRTNAIRVAKYARCTDRTVRNHIIRLRELGFIQTKFHGSKRDFELWIAAPYLYGEAGTENAENSLKMALEGDQRKIFPHTSTHIEISEKEKGRADMLIMHRESIQGQRGETETKEQGLNAAACDHREKIPAAGGGESRAEVAAANHQKRIEKATAMLEARKPKGPKGLQSNFLYMLMEFWLYAWKVVYPNREFSKEQQEKALAAISAGVFENFQGDWTEKQWHDYFQVQMSKLDKAGRYYDMHPDAYRPDPYAVHIPGKGYFDAANMKGFIGIDAWMKKDAIRHARHRQDYADKQEAKLKRCEALLRTARRDFEKLRLNEKPRKEVSGKDQLALFQYYSVIFAGQGKKWQDIFCKQYLEQQARSFQAPAYMQPRKKRALAGEISKETIVYVEEFMQGDGRGYYSY</sequence>
<comment type="caution">
    <text evidence="2">The sequence shown here is derived from an EMBL/GenBank/DDBJ whole genome shotgun (WGS) entry which is preliminary data.</text>
</comment>
<evidence type="ECO:0000313" key="2">
    <source>
        <dbReference type="EMBL" id="CAG4992306.1"/>
    </source>
</evidence>
<dbReference type="Proteomes" id="UP000680038">
    <property type="component" value="Unassembled WGS sequence"/>
</dbReference>
<keyword evidence="1" id="KW-0175">Coiled coil</keyword>
<dbReference type="EMBL" id="CAJRAF010000001">
    <property type="protein sequence ID" value="CAG4992306.1"/>
    <property type="molecule type" value="Genomic_DNA"/>
</dbReference>
<feature type="coiled-coil region" evidence="1">
    <location>
        <begin position="378"/>
        <end position="405"/>
    </location>
</feature>
<dbReference type="RefSeq" id="WP_215237640.1">
    <property type="nucleotide sequence ID" value="NZ_CAJRAF010000001.1"/>
</dbReference>
<organism evidence="2 3">
    <name type="scientific">Dyadobacter helix</name>
    <dbReference type="NCBI Taxonomy" id="2822344"/>
    <lineage>
        <taxon>Bacteria</taxon>
        <taxon>Pseudomonadati</taxon>
        <taxon>Bacteroidota</taxon>
        <taxon>Cytophagia</taxon>
        <taxon>Cytophagales</taxon>
        <taxon>Spirosomataceae</taxon>
        <taxon>Dyadobacter</taxon>
    </lineage>
</organism>
<accession>A0A916J8E6</accession>
<name>A0A916J8E6_9BACT</name>
<dbReference type="AlphaFoldDB" id="A0A916J8E6"/>
<reference evidence="2" key="1">
    <citation type="submission" date="2021-04" db="EMBL/GenBank/DDBJ databases">
        <authorList>
            <person name="Rodrigo-Torres L."/>
            <person name="Arahal R. D."/>
            <person name="Lucena T."/>
        </authorList>
    </citation>
    <scope>NUCLEOTIDE SEQUENCE</scope>
    <source>
        <strain evidence="2">CECT 9275</strain>
    </source>
</reference>
<protein>
    <submittedName>
        <fullName evidence="2">Uncharacterized protein</fullName>
    </submittedName>
</protein>
<gene>
    <name evidence="2" type="ORF">DYBT9275_00935</name>
</gene>
<evidence type="ECO:0000313" key="3">
    <source>
        <dbReference type="Proteomes" id="UP000680038"/>
    </source>
</evidence>
<proteinExistence type="predicted"/>
<evidence type="ECO:0000256" key="1">
    <source>
        <dbReference type="SAM" id="Coils"/>
    </source>
</evidence>
<keyword evidence="3" id="KW-1185">Reference proteome</keyword>